<protein>
    <recommendedName>
        <fullName evidence="1">KRAB domain-containing protein</fullName>
    </recommendedName>
</protein>
<feature type="domain" description="KRAB" evidence="1">
    <location>
        <begin position="19"/>
        <end position="64"/>
    </location>
</feature>
<accession>A0A833YJJ8</accession>
<evidence type="ECO:0000313" key="3">
    <source>
        <dbReference type="Proteomes" id="UP000664940"/>
    </source>
</evidence>
<dbReference type="InterPro" id="IPR050169">
    <property type="entry name" value="Krueppel_C2H2_ZnF"/>
</dbReference>
<dbReference type="PROSITE" id="PS50805">
    <property type="entry name" value="KRAB"/>
    <property type="match status" value="1"/>
</dbReference>
<dbReference type="SMART" id="SM00349">
    <property type="entry name" value="KRAB"/>
    <property type="match status" value="1"/>
</dbReference>
<dbReference type="InterPro" id="IPR001909">
    <property type="entry name" value="KRAB"/>
</dbReference>
<dbReference type="PANTHER" id="PTHR23232">
    <property type="entry name" value="KRAB DOMAIN C2H2 ZINC FINGER"/>
    <property type="match status" value="1"/>
</dbReference>
<proteinExistence type="predicted"/>
<organism evidence="2 3">
    <name type="scientific">Phyllostomus discolor</name>
    <name type="common">pale spear-nosed bat</name>
    <dbReference type="NCBI Taxonomy" id="89673"/>
    <lineage>
        <taxon>Eukaryota</taxon>
        <taxon>Metazoa</taxon>
        <taxon>Chordata</taxon>
        <taxon>Craniata</taxon>
        <taxon>Vertebrata</taxon>
        <taxon>Euteleostomi</taxon>
        <taxon>Mammalia</taxon>
        <taxon>Eutheria</taxon>
        <taxon>Laurasiatheria</taxon>
        <taxon>Chiroptera</taxon>
        <taxon>Yangochiroptera</taxon>
        <taxon>Phyllostomidae</taxon>
        <taxon>Phyllostominae</taxon>
        <taxon>Phyllostomus</taxon>
    </lineage>
</organism>
<dbReference type="InterPro" id="IPR036051">
    <property type="entry name" value="KRAB_dom_sf"/>
</dbReference>
<name>A0A833YJJ8_9CHIR</name>
<dbReference type="GO" id="GO:0006355">
    <property type="term" value="P:regulation of DNA-templated transcription"/>
    <property type="evidence" value="ECO:0007669"/>
    <property type="project" value="InterPro"/>
</dbReference>
<dbReference type="AlphaFoldDB" id="A0A833YJJ8"/>
<dbReference type="Gene3D" id="6.10.140.140">
    <property type="match status" value="1"/>
</dbReference>
<dbReference type="SUPFAM" id="SSF109640">
    <property type="entry name" value="KRAB domain (Kruppel-associated box)"/>
    <property type="match status" value="1"/>
</dbReference>
<sequence length="64" mass="7294">MGTGRMATQQPTTKTLGSVAFRDVIVDFTQEEWQQLKPAQKDLYRDVMMEVYWNLISLGKGTAL</sequence>
<evidence type="ECO:0000259" key="1">
    <source>
        <dbReference type="PROSITE" id="PS50805"/>
    </source>
</evidence>
<dbReference type="PANTHER" id="PTHR23232:SF142">
    <property type="entry name" value="GASTRULA ZINC FINGER PROTEIN XLCGF57.1-LIKE-RELATED"/>
    <property type="match status" value="1"/>
</dbReference>
<dbReference type="Pfam" id="PF01352">
    <property type="entry name" value="KRAB"/>
    <property type="match status" value="1"/>
</dbReference>
<dbReference type="CDD" id="cd07765">
    <property type="entry name" value="KRAB_A-box"/>
    <property type="match status" value="1"/>
</dbReference>
<reference evidence="2 3" key="1">
    <citation type="journal article" date="2020" name="Nature">
        <title>Six reference-quality genomes reveal evolution of bat adaptations.</title>
        <authorList>
            <person name="Jebb D."/>
            <person name="Huang Z."/>
            <person name="Pippel M."/>
            <person name="Hughes G.M."/>
            <person name="Lavrichenko K."/>
            <person name="Devanna P."/>
            <person name="Winkler S."/>
            <person name="Jermiin L.S."/>
            <person name="Skirmuntt E.C."/>
            <person name="Katzourakis A."/>
            <person name="Burkitt-Gray L."/>
            <person name="Ray D.A."/>
            <person name="Sullivan K.A.M."/>
            <person name="Roscito J.G."/>
            <person name="Kirilenko B.M."/>
            <person name="Davalos L.M."/>
            <person name="Corthals A.P."/>
            <person name="Power M.L."/>
            <person name="Jones G."/>
            <person name="Ransome R.D."/>
            <person name="Dechmann D.K.N."/>
            <person name="Locatelli A.G."/>
            <person name="Puechmaille S.J."/>
            <person name="Fedrigo O."/>
            <person name="Jarvis E.D."/>
            <person name="Hiller M."/>
            <person name="Vernes S.C."/>
            <person name="Myers E.W."/>
            <person name="Teeling E.C."/>
        </authorList>
    </citation>
    <scope>NUCLEOTIDE SEQUENCE [LARGE SCALE GENOMIC DNA]</scope>
    <source>
        <strain evidence="2">Bat1K_MPI-CBG_1</strain>
    </source>
</reference>
<dbReference type="EMBL" id="JABVXQ010000014">
    <property type="protein sequence ID" value="KAF6078192.1"/>
    <property type="molecule type" value="Genomic_DNA"/>
</dbReference>
<evidence type="ECO:0000313" key="2">
    <source>
        <dbReference type="EMBL" id="KAF6078192.1"/>
    </source>
</evidence>
<dbReference type="Proteomes" id="UP000664940">
    <property type="component" value="Unassembled WGS sequence"/>
</dbReference>
<gene>
    <name evidence="2" type="ORF">HJG60_009080</name>
</gene>
<comment type="caution">
    <text evidence="2">The sequence shown here is derived from an EMBL/GenBank/DDBJ whole genome shotgun (WGS) entry which is preliminary data.</text>
</comment>